<reference evidence="1" key="1">
    <citation type="submission" date="2014-09" db="EMBL/GenBank/DDBJ databases">
        <authorList>
            <person name="Magalhaes I.L.F."/>
            <person name="Oliveira U."/>
            <person name="Santos F.R."/>
            <person name="Vidigal T.H.D.A."/>
            <person name="Brescovit A.D."/>
            <person name="Santos A.J."/>
        </authorList>
    </citation>
    <scope>NUCLEOTIDE SEQUENCE</scope>
    <source>
        <tissue evidence="1">Shoot tissue taken approximately 20 cm above the soil surface</tissue>
    </source>
</reference>
<evidence type="ECO:0000313" key="1">
    <source>
        <dbReference type="EMBL" id="JAE08272.1"/>
    </source>
</evidence>
<dbReference type="AlphaFoldDB" id="A0A0A9F7D9"/>
<organism evidence="1">
    <name type="scientific">Arundo donax</name>
    <name type="common">Giant reed</name>
    <name type="synonym">Donax arundinaceus</name>
    <dbReference type="NCBI Taxonomy" id="35708"/>
    <lineage>
        <taxon>Eukaryota</taxon>
        <taxon>Viridiplantae</taxon>
        <taxon>Streptophyta</taxon>
        <taxon>Embryophyta</taxon>
        <taxon>Tracheophyta</taxon>
        <taxon>Spermatophyta</taxon>
        <taxon>Magnoliopsida</taxon>
        <taxon>Liliopsida</taxon>
        <taxon>Poales</taxon>
        <taxon>Poaceae</taxon>
        <taxon>PACMAD clade</taxon>
        <taxon>Arundinoideae</taxon>
        <taxon>Arundineae</taxon>
        <taxon>Arundo</taxon>
    </lineage>
</organism>
<accession>A0A0A9F7D9</accession>
<reference evidence="1" key="2">
    <citation type="journal article" date="2015" name="Data Brief">
        <title>Shoot transcriptome of the giant reed, Arundo donax.</title>
        <authorList>
            <person name="Barrero R.A."/>
            <person name="Guerrero F.D."/>
            <person name="Moolhuijzen P."/>
            <person name="Goolsby J.A."/>
            <person name="Tidwell J."/>
            <person name="Bellgard S.E."/>
            <person name="Bellgard M.I."/>
        </authorList>
    </citation>
    <scope>NUCLEOTIDE SEQUENCE</scope>
    <source>
        <tissue evidence="1">Shoot tissue taken approximately 20 cm above the soil surface</tissue>
    </source>
</reference>
<name>A0A0A9F7D9_ARUDO</name>
<proteinExistence type="predicted"/>
<dbReference type="EMBL" id="GBRH01189624">
    <property type="protein sequence ID" value="JAE08272.1"/>
    <property type="molecule type" value="Transcribed_RNA"/>
</dbReference>
<protein>
    <submittedName>
        <fullName evidence="1">Uncharacterized protein</fullName>
    </submittedName>
</protein>
<sequence>MVLLCTFSLLQDSGKRNPGRTVLLISSADHCQRRGKILRWAACCRRLHCQMSL</sequence>